<proteinExistence type="predicted"/>
<dbReference type="Pfam" id="PF13715">
    <property type="entry name" value="CarbopepD_reg_2"/>
    <property type="match status" value="1"/>
</dbReference>
<gene>
    <name evidence="1" type="ORF">SAMN04489796_11511</name>
</gene>
<evidence type="ECO:0000313" key="2">
    <source>
        <dbReference type="Proteomes" id="UP000199492"/>
    </source>
</evidence>
<sequence>MYSQTLKGSVSDSITKEKLAYANLVIKGKNSGTYSNEDGTYSFNLSKASINDTLVVSLIGYHHQRIALRHFLDTIEHKLNFQLLPKIESLVEVLILSKTKIYSNHKITLSTGNRKQVFPTSVPFGYETATLIKNQKQKKGKLVELYLKFRDSSSEIYKTYQTFYRIAFYNINDLGFPGELLYFESIIIKPEKETKNYKINLEDKAIPFTEKGIFVGIETIKPDHVEQKGLMYITTPSILHTHTKETLKYSRFRSNDWTKHARKSVTKKKLYAVPFIRIKVVYEKE</sequence>
<dbReference type="Proteomes" id="UP000199492">
    <property type="component" value="Unassembled WGS sequence"/>
</dbReference>
<dbReference type="SUPFAM" id="SSF49464">
    <property type="entry name" value="Carboxypeptidase regulatory domain-like"/>
    <property type="match status" value="1"/>
</dbReference>
<reference evidence="2" key="1">
    <citation type="submission" date="2016-10" db="EMBL/GenBank/DDBJ databases">
        <authorList>
            <person name="Varghese N."/>
            <person name="Submissions S."/>
        </authorList>
    </citation>
    <scope>NUCLEOTIDE SEQUENCE [LARGE SCALE GENOMIC DNA]</scope>
    <source>
        <strain evidence="2">DSM 15363</strain>
    </source>
</reference>
<organism evidence="1 2">
    <name type="scientific">Winogradskyella thalassocola</name>
    <dbReference type="NCBI Taxonomy" id="262004"/>
    <lineage>
        <taxon>Bacteria</taxon>
        <taxon>Pseudomonadati</taxon>
        <taxon>Bacteroidota</taxon>
        <taxon>Flavobacteriia</taxon>
        <taxon>Flavobacteriales</taxon>
        <taxon>Flavobacteriaceae</taxon>
        <taxon>Winogradskyella</taxon>
    </lineage>
</organism>
<dbReference type="Gene3D" id="2.60.40.1120">
    <property type="entry name" value="Carboxypeptidase-like, regulatory domain"/>
    <property type="match status" value="1"/>
</dbReference>
<dbReference type="STRING" id="262004.SAMN04489796_11511"/>
<keyword evidence="2" id="KW-1185">Reference proteome</keyword>
<dbReference type="EMBL" id="FNCZ01000015">
    <property type="protein sequence ID" value="SDI61448.1"/>
    <property type="molecule type" value="Genomic_DNA"/>
</dbReference>
<name>A0A1G8M0I9_9FLAO</name>
<accession>A0A1G8M0I9</accession>
<evidence type="ECO:0000313" key="1">
    <source>
        <dbReference type="EMBL" id="SDI61448.1"/>
    </source>
</evidence>
<protein>
    <submittedName>
        <fullName evidence="1">CarboxypepD_reg-like domain-containing protein</fullName>
    </submittedName>
</protein>
<dbReference type="InterPro" id="IPR008969">
    <property type="entry name" value="CarboxyPept-like_regulatory"/>
</dbReference>
<dbReference type="AlphaFoldDB" id="A0A1G8M0I9"/>